<dbReference type="EMBL" id="LR797050">
    <property type="protein sequence ID" value="CAB4183699.1"/>
    <property type="molecule type" value="Genomic_DNA"/>
</dbReference>
<accession>A0A6J5QTP2</accession>
<organism evidence="2">
    <name type="scientific">uncultured Caudovirales phage</name>
    <dbReference type="NCBI Taxonomy" id="2100421"/>
    <lineage>
        <taxon>Viruses</taxon>
        <taxon>Duplodnaviria</taxon>
        <taxon>Heunggongvirae</taxon>
        <taxon>Uroviricota</taxon>
        <taxon>Caudoviricetes</taxon>
        <taxon>Peduoviridae</taxon>
        <taxon>Maltschvirus</taxon>
        <taxon>Maltschvirus maltsch</taxon>
    </lineage>
</organism>
<evidence type="ECO:0000313" key="3">
    <source>
        <dbReference type="EMBL" id="CAB4202857.1"/>
    </source>
</evidence>
<dbReference type="EMBL" id="LR797324">
    <property type="protein sequence ID" value="CAB4202857.1"/>
    <property type="molecule type" value="Genomic_DNA"/>
</dbReference>
<sequence length="62" mass="6794">MSKKKTMSNHPPSAAIAAEKAAAKLGQPRILRGRRPPNFDWSTVTAKARASAIAEYYKKVKP</sequence>
<name>A0A6J5QTP2_9CAUD</name>
<dbReference type="EMBL" id="LR797417">
    <property type="protein sequence ID" value="CAB4214770.1"/>
    <property type="molecule type" value="Genomic_DNA"/>
</dbReference>
<evidence type="ECO:0000313" key="2">
    <source>
        <dbReference type="EMBL" id="CAB4187913.1"/>
    </source>
</evidence>
<reference evidence="2" key="1">
    <citation type="submission" date="2020-05" db="EMBL/GenBank/DDBJ databases">
        <authorList>
            <person name="Chiriac C."/>
            <person name="Salcher M."/>
            <person name="Ghai R."/>
            <person name="Kavagutti S V."/>
        </authorList>
    </citation>
    <scope>NUCLEOTIDE SEQUENCE</scope>
</reference>
<protein>
    <submittedName>
        <fullName evidence="2">Uncharacterized protein</fullName>
    </submittedName>
</protein>
<evidence type="ECO:0000313" key="4">
    <source>
        <dbReference type="EMBL" id="CAB4214770.1"/>
    </source>
</evidence>
<dbReference type="EMBL" id="LR797118">
    <property type="protein sequence ID" value="CAB4187913.1"/>
    <property type="molecule type" value="Genomic_DNA"/>
</dbReference>
<gene>
    <name evidence="1" type="ORF">UFOVP1107_11</name>
    <name evidence="2" type="ORF">UFOVP1171_25</name>
    <name evidence="3" type="ORF">UFOVP1375_40</name>
    <name evidence="4" type="ORF">UFOVP1471_6</name>
</gene>
<evidence type="ECO:0000313" key="1">
    <source>
        <dbReference type="EMBL" id="CAB4183699.1"/>
    </source>
</evidence>
<proteinExistence type="predicted"/>